<organism evidence="1 2">
    <name type="scientific">Babesia gibsoni</name>
    <dbReference type="NCBI Taxonomy" id="33632"/>
    <lineage>
        <taxon>Eukaryota</taxon>
        <taxon>Sar</taxon>
        <taxon>Alveolata</taxon>
        <taxon>Apicomplexa</taxon>
        <taxon>Aconoidasida</taxon>
        <taxon>Piroplasmida</taxon>
        <taxon>Babesiidae</taxon>
        <taxon>Babesia</taxon>
    </lineage>
</organism>
<keyword evidence="2" id="KW-1185">Reference proteome</keyword>
<proteinExistence type="predicted"/>
<dbReference type="Proteomes" id="UP001230268">
    <property type="component" value="Unassembled WGS sequence"/>
</dbReference>
<gene>
    <name evidence="1" type="ORF">BgAZ_201900</name>
</gene>
<name>A0AAD8PDU4_BABGI</name>
<evidence type="ECO:0000313" key="2">
    <source>
        <dbReference type="Proteomes" id="UP001230268"/>
    </source>
</evidence>
<comment type="caution">
    <text evidence="1">The sequence shown here is derived from an EMBL/GenBank/DDBJ whole genome shotgun (WGS) entry which is preliminary data.</text>
</comment>
<protein>
    <submittedName>
        <fullName evidence="1">Uncharacterized protein</fullName>
    </submittedName>
</protein>
<reference evidence="1" key="1">
    <citation type="submission" date="2023-08" db="EMBL/GenBank/DDBJ databases">
        <title>Draft sequence of the Babesia gibsoni genome.</title>
        <authorList>
            <person name="Yamagishi J.Y."/>
            <person name="Xuan X.X."/>
        </authorList>
    </citation>
    <scope>NUCLEOTIDE SEQUENCE</scope>
    <source>
        <strain evidence="1">Azabu</strain>
    </source>
</reference>
<dbReference type="AlphaFoldDB" id="A0AAD8PDU4"/>
<accession>A0AAD8PDU4</accession>
<evidence type="ECO:0000313" key="1">
    <source>
        <dbReference type="EMBL" id="KAK1443314.1"/>
    </source>
</evidence>
<sequence length="176" mass="20059">MEDTRFESLFRDIYEYYGSPVVPVEGNRQALMLRATGEPFTAEEIEVCTSHGKGISCYEDLWRIARAKRAAGMAQRTNNGSQQALVDDYGNVINLSVSECKEIVDSFKALVQLRMAVDDENRETTIPIKYFHNIMLSTGDRIDPRHMDILLSMLHGYNGHMSLRGLLKLLSRVEHF</sequence>
<dbReference type="EMBL" id="JAVEPI010000002">
    <property type="protein sequence ID" value="KAK1443314.1"/>
    <property type="molecule type" value="Genomic_DNA"/>
</dbReference>